<proteinExistence type="predicted"/>
<accession>A0A149TLV9</accession>
<dbReference type="AlphaFoldDB" id="A0A149TLV9"/>
<feature type="transmembrane region" description="Helical" evidence="1">
    <location>
        <begin position="93"/>
        <end position="116"/>
    </location>
</feature>
<protein>
    <submittedName>
        <fullName evidence="2">Uncharacterized protein</fullName>
    </submittedName>
</protein>
<evidence type="ECO:0000256" key="1">
    <source>
        <dbReference type="SAM" id="Phobius"/>
    </source>
</evidence>
<reference evidence="2 3" key="1">
    <citation type="submission" date="2015-06" db="EMBL/GenBank/DDBJ databases">
        <title>Improved classification and identification of acetic acid bacteria using matrix-assisted laser desorption/ionization time-of-flight mass spectrometry; Gluconobacter nephelii and Gluconobacter uchimurae are later heterotypic synonyms of Gluconobacter japonicus and Gluconobacter oxydans, respectively.</title>
        <authorList>
            <person name="Li L."/>
            <person name="Cleenwerck I."/>
            <person name="De Vuyst L."/>
            <person name="Vandamme P."/>
        </authorList>
    </citation>
    <scope>NUCLEOTIDE SEQUENCE [LARGE SCALE GENOMIC DNA]</scope>
    <source>
        <strain evidence="2 3">LMG 1768</strain>
    </source>
</reference>
<keyword evidence="1" id="KW-1133">Transmembrane helix</keyword>
<gene>
    <name evidence="2" type="ORF">AD945_03810</name>
</gene>
<keyword evidence="1" id="KW-0812">Transmembrane</keyword>
<evidence type="ECO:0000313" key="3">
    <source>
        <dbReference type="Proteomes" id="UP000075636"/>
    </source>
</evidence>
<name>A0A149TLV9_9PROT</name>
<organism evidence="2 3">
    <name type="scientific">Gluconobacter albidus</name>
    <dbReference type="NCBI Taxonomy" id="318683"/>
    <lineage>
        <taxon>Bacteria</taxon>
        <taxon>Pseudomonadati</taxon>
        <taxon>Pseudomonadota</taxon>
        <taxon>Alphaproteobacteria</taxon>
        <taxon>Acetobacterales</taxon>
        <taxon>Acetobacteraceae</taxon>
        <taxon>Gluconobacter</taxon>
    </lineage>
</organism>
<keyword evidence="1" id="KW-0472">Membrane</keyword>
<dbReference type="RefSeq" id="WP_062106635.1">
    <property type="nucleotide sequence ID" value="NZ_LHZR01000092.1"/>
</dbReference>
<sequence>MTHDVSTVRRSTPLPILRGGVAATAGAIITASEAEAAPGYTIQQKGSGILANISSTMQDIGNFMSTTMGELACLVAFVVAALMWAFAPKSGALGIAVRGIAATIVIFNLTAIFAYFTY</sequence>
<dbReference type="OrthoDB" id="9928099at2"/>
<dbReference type="Proteomes" id="UP000075636">
    <property type="component" value="Unassembled WGS sequence"/>
</dbReference>
<dbReference type="EMBL" id="LHZR01000092">
    <property type="protein sequence ID" value="KXV49666.1"/>
    <property type="molecule type" value="Genomic_DNA"/>
</dbReference>
<feature type="transmembrane region" description="Helical" evidence="1">
    <location>
        <begin position="67"/>
        <end position="87"/>
    </location>
</feature>
<comment type="caution">
    <text evidence="2">The sequence shown here is derived from an EMBL/GenBank/DDBJ whole genome shotgun (WGS) entry which is preliminary data.</text>
</comment>
<evidence type="ECO:0000313" key="2">
    <source>
        <dbReference type="EMBL" id="KXV49666.1"/>
    </source>
</evidence>
<dbReference type="PATRIC" id="fig|318683.6.peg.3350"/>